<proteinExistence type="predicted"/>
<dbReference type="OrthoDB" id="10339583at2759"/>
<dbReference type="Proteomes" id="UP000016936">
    <property type="component" value="Unassembled WGS sequence"/>
</dbReference>
<reference evidence="1 2" key="1">
    <citation type="journal article" date="2012" name="PLoS Pathog.">
        <title>Diverse lifestyles and strategies of plant pathogenesis encoded in the genomes of eighteen Dothideomycetes fungi.</title>
        <authorList>
            <person name="Ohm R.A."/>
            <person name="Feau N."/>
            <person name="Henrissat B."/>
            <person name="Schoch C.L."/>
            <person name="Horwitz B.A."/>
            <person name="Barry K.W."/>
            <person name="Condon B.J."/>
            <person name="Copeland A.C."/>
            <person name="Dhillon B."/>
            <person name="Glaser F."/>
            <person name="Hesse C.N."/>
            <person name="Kosti I."/>
            <person name="LaButti K."/>
            <person name="Lindquist E.A."/>
            <person name="Lucas S."/>
            <person name="Salamov A.A."/>
            <person name="Bradshaw R.E."/>
            <person name="Ciuffetti L."/>
            <person name="Hamelin R.C."/>
            <person name="Kema G.H.J."/>
            <person name="Lawrence C."/>
            <person name="Scott J.A."/>
            <person name="Spatafora J.W."/>
            <person name="Turgeon B.G."/>
            <person name="de Wit P.J.G.M."/>
            <person name="Zhong S."/>
            <person name="Goodwin S.B."/>
            <person name="Grigoriev I.V."/>
        </authorList>
    </citation>
    <scope>NUCLEOTIDE SEQUENCE [LARGE SCALE GENOMIC DNA]</scope>
    <source>
        <strain evidence="2">C5 / ATCC 48332 / race O</strain>
    </source>
</reference>
<dbReference type="EMBL" id="KB445584">
    <property type="protein sequence ID" value="EMD86627.1"/>
    <property type="molecule type" value="Genomic_DNA"/>
</dbReference>
<gene>
    <name evidence="1" type="ORF">COCHEDRAFT_1207084</name>
</gene>
<reference evidence="2" key="2">
    <citation type="journal article" date="2013" name="PLoS Genet.">
        <title>Comparative genome structure, secondary metabolite, and effector coding capacity across Cochliobolus pathogens.</title>
        <authorList>
            <person name="Condon B.J."/>
            <person name="Leng Y."/>
            <person name="Wu D."/>
            <person name="Bushley K.E."/>
            <person name="Ohm R.A."/>
            <person name="Otillar R."/>
            <person name="Martin J."/>
            <person name="Schackwitz W."/>
            <person name="Grimwood J."/>
            <person name="MohdZainudin N."/>
            <person name="Xue C."/>
            <person name="Wang R."/>
            <person name="Manning V.A."/>
            <person name="Dhillon B."/>
            <person name="Tu Z.J."/>
            <person name="Steffenson B.J."/>
            <person name="Salamov A."/>
            <person name="Sun H."/>
            <person name="Lowry S."/>
            <person name="LaButti K."/>
            <person name="Han J."/>
            <person name="Copeland A."/>
            <person name="Lindquist E."/>
            <person name="Barry K."/>
            <person name="Schmutz J."/>
            <person name="Baker S.E."/>
            <person name="Ciuffetti L.M."/>
            <person name="Grigoriev I.V."/>
            <person name="Zhong S."/>
            <person name="Turgeon B.G."/>
        </authorList>
    </citation>
    <scope>NUCLEOTIDE SEQUENCE [LARGE SCALE GENOMIC DNA]</scope>
    <source>
        <strain evidence="2">C5 / ATCC 48332 / race O</strain>
    </source>
</reference>
<evidence type="ECO:0000313" key="2">
    <source>
        <dbReference type="Proteomes" id="UP000016936"/>
    </source>
</evidence>
<accession>M2UFD1</accession>
<protein>
    <submittedName>
        <fullName evidence="1">Uncharacterized protein</fullName>
    </submittedName>
</protein>
<dbReference type="AlphaFoldDB" id="M2UFD1"/>
<sequence length="206" mass="22577">MEGALSELASSTWVLSVKLPRESQQPREILHTSRYYCPENAEIISEGFDIDDVGPCPLTSVPQSPTTPITRVTSQSAESSYGKIEQDTFTTARMAKQLRRSARLVVLGKGTVTSDEQLRETRADCDGEGTASVEKGQGKFNCKRKTKAAEAAMALVTPTKEVLIETAIPSDTDEDSIDASTLMGRMPWLFQLEPGPTWVAPMARMY</sequence>
<dbReference type="HOGENOM" id="CLU_1331839_0_0_1"/>
<organism evidence="1 2">
    <name type="scientific">Cochliobolus heterostrophus (strain C5 / ATCC 48332 / race O)</name>
    <name type="common">Southern corn leaf blight fungus</name>
    <name type="synonym">Bipolaris maydis</name>
    <dbReference type="NCBI Taxonomy" id="701091"/>
    <lineage>
        <taxon>Eukaryota</taxon>
        <taxon>Fungi</taxon>
        <taxon>Dikarya</taxon>
        <taxon>Ascomycota</taxon>
        <taxon>Pezizomycotina</taxon>
        <taxon>Dothideomycetes</taxon>
        <taxon>Pleosporomycetidae</taxon>
        <taxon>Pleosporales</taxon>
        <taxon>Pleosporineae</taxon>
        <taxon>Pleosporaceae</taxon>
        <taxon>Bipolaris</taxon>
    </lineage>
</organism>
<keyword evidence="2" id="KW-1185">Reference proteome</keyword>
<evidence type="ECO:0000313" key="1">
    <source>
        <dbReference type="EMBL" id="EMD86627.1"/>
    </source>
</evidence>
<name>M2UFD1_COCH5</name>